<dbReference type="Pfam" id="PF00078">
    <property type="entry name" value="RVT_1"/>
    <property type="match status" value="1"/>
</dbReference>
<keyword evidence="3" id="KW-1185">Reference proteome</keyword>
<dbReference type="AlphaFoldDB" id="A0A9D3VEX1"/>
<dbReference type="CDD" id="cd01650">
    <property type="entry name" value="RT_nLTR_like"/>
    <property type="match status" value="1"/>
</dbReference>
<evidence type="ECO:0000313" key="2">
    <source>
        <dbReference type="EMBL" id="KAH1081511.1"/>
    </source>
</evidence>
<name>A0A9D3VEX1_9ROSI</name>
<dbReference type="PANTHER" id="PTHR46890:SF48">
    <property type="entry name" value="RNA-DIRECTED DNA POLYMERASE"/>
    <property type="match status" value="1"/>
</dbReference>
<dbReference type="OrthoDB" id="1001905at2759"/>
<dbReference type="InterPro" id="IPR043502">
    <property type="entry name" value="DNA/RNA_pol_sf"/>
</dbReference>
<gene>
    <name evidence="2" type="ORF">J1N35_021272</name>
</gene>
<sequence>MVNFRPIILCSVVYKMIANAIANRFQKVLELCINKAQSVFVSGRLISDIVLLAYEILHMFCQKRKGRKCFMTLKLDMSKAYDRVEWGSIRAKMKRMGFDVRGLRQGDLFSPFLFLICNKGFSTLMRMALQEGLIKRAKISRGGPQISHLHFVDDYVLFGEANERGIQVLKDLIDKTSREWKREVIFNIFSARDVGRILQIPLEKERHDDLVVWQGEPSGEFLVRKDVLGVREKWSLWTMSLESALHQ</sequence>
<evidence type="ECO:0000313" key="3">
    <source>
        <dbReference type="Proteomes" id="UP000828251"/>
    </source>
</evidence>
<dbReference type="InterPro" id="IPR000477">
    <property type="entry name" value="RT_dom"/>
</dbReference>
<dbReference type="EMBL" id="JAIQCV010000007">
    <property type="protein sequence ID" value="KAH1081511.1"/>
    <property type="molecule type" value="Genomic_DNA"/>
</dbReference>
<protein>
    <recommendedName>
        <fullName evidence="1">Reverse transcriptase domain-containing protein</fullName>
    </recommendedName>
</protein>
<dbReference type="InterPro" id="IPR052343">
    <property type="entry name" value="Retrotransposon-Effector_Assoc"/>
</dbReference>
<reference evidence="2 3" key="1">
    <citation type="journal article" date="2021" name="Plant Biotechnol. J.">
        <title>Multi-omics assisted identification of the key and species-specific regulatory components of drought-tolerant mechanisms in Gossypium stocksii.</title>
        <authorList>
            <person name="Yu D."/>
            <person name="Ke L."/>
            <person name="Zhang D."/>
            <person name="Wu Y."/>
            <person name="Sun Y."/>
            <person name="Mei J."/>
            <person name="Sun J."/>
            <person name="Sun Y."/>
        </authorList>
    </citation>
    <scope>NUCLEOTIDE SEQUENCE [LARGE SCALE GENOMIC DNA]</scope>
    <source>
        <strain evidence="3">cv. E1</strain>
        <tissue evidence="2">Leaf</tissue>
    </source>
</reference>
<dbReference type="Proteomes" id="UP000828251">
    <property type="component" value="Unassembled WGS sequence"/>
</dbReference>
<evidence type="ECO:0000259" key="1">
    <source>
        <dbReference type="Pfam" id="PF00078"/>
    </source>
</evidence>
<proteinExistence type="predicted"/>
<accession>A0A9D3VEX1</accession>
<dbReference type="PANTHER" id="PTHR46890">
    <property type="entry name" value="NON-LTR RETROLELEMENT REVERSE TRANSCRIPTASE-LIKE PROTEIN-RELATED"/>
    <property type="match status" value="1"/>
</dbReference>
<feature type="domain" description="Reverse transcriptase" evidence="1">
    <location>
        <begin position="3"/>
        <end position="176"/>
    </location>
</feature>
<comment type="caution">
    <text evidence="2">The sequence shown here is derived from an EMBL/GenBank/DDBJ whole genome shotgun (WGS) entry which is preliminary data.</text>
</comment>
<organism evidence="2 3">
    <name type="scientific">Gossypium stocksii</name>
    <dbReference type="NCBI Taxonomy" id="47602"/>
    <lineage>
        <taxon>Eukaryota</taxon>
        <taxon>Viridiplantae</taxon>
        <taxon>Streptophyta</taxon>
        <taxon>Embryophyta</taxon>
        <taxon>Tracheophyta</taxon>
        <taxon>Spermatophyta</taxon>
        <taxon>Magnoliopsida</taxon>
        <taxon>eudicotyledons</taxon>
        <taxon>Gunneridae</taxon>
        <taxon>Pentapetalae</taxon>
        <taxon>rosids</taxon>
        <taxon>malvids</taxon>
        <taxon>Malvales</taxon>
        <taxon>Malvaceae</taxon>
        <taxon>Malvoideae</taxon>
        <taxon>Gossypium</taxon>
    </lineage>
</organism>
<dbReference type="SUPFAM" id="SSF56672">
    <property type="entry name" value="DNA/RNA polymerases"/>
    <property type="match status" value="1"/>
</dbReference>